<evidence type="ECO:0000256" key="4">
    <source>
        <dbReference type="SAM" id="Phobius"/>
    </source>
</evidence>
<dbReference type="GO" id="GO:0008333">
    <property type="term" value="P:endosome to lysosome transport"/>
    <property type="evidence" value="ECO:0007669"/>
    <property type="project" value="TreeGrafter"/>
</dbReference>
<keyword evidence="3" id="KW-0342">GTP-binding</keyword>
<evidence type="ECO:0000256" key="2">
    <source>
        <dbReference type="ARBA" id="ARBA00022741"/>
    </source>
</evidence>
<keyword evidence="4" id="KW-1133">Transmembrane helix</keyword>
<dbReference type="GO" id="GO:0090385">
    <property type="term" value="P:phagosome-lysosome fusion"/>
    <property type="evidence" value="ECO:0007669"/>
    <property type="project" value="TreeGrafter"/>
</dbReference>
<dbReference type="SUPFAM" id="SSF52540">
    <property type="entry name" value="P-loop containing nucleoside triphosphate hydrolases"/>
    <property type="match status" value="1"/>
</dbReference>
<feature type="transmembrane region" description="Helical" evidence="4">
    <location>
        <begin position="12"/>
        <end position="33"/>
    </location>
</feature>
<dbReference type="InterPro" id="IPR001806">
    <property type="entry name" value="Small_GTPase"/>
</dbReference>
<dbReference type="GO" id="GO:0005770">
    <property type="term" value="C:late endosome"/>
    <property type="evidence" value="ECO:0007669"/>
    <property type="project" value="TreeGrafter"/>
</dbReference>
<protein>
    <recommendedName>
        <fullName evidence="7">Ras-related protein Rab</fullName>
    </recommendedName>
</protein>
<dbReference type="PRINTS" id="PR00449">
    <property type="entry name" value="RASTRNSFRMNG"/>
</dbReference>
<evidence type="ECO:0008006" key="7">
    <source>
        <dbReference type="Google" id="ProtNLM"/>
    </source>
</evidence>
<evidence type="ECO:0000256" key="3">
    <source>
        <dbReference type="ARBA" id="ARBA00023134"/>
    </source>
</evidence>
<keyword evidence="4" id="KW-0472">Membrane</keyword>
<keyword evidence="4" id="KW-0812">Transmembrane</keyword>
<dbReference type="SMART" id="SM00175">
    <property type="entry name" value="RAB"/>
    <property type="match status" value="1"/>
</dbReference>
<dbReference type="Pfam" id="PF00071">
    <property type="entry name" value="Ras"/>
    <property type="match status" value="1"/>
</dbReference>
<keyword evidence="6" id="KW-1185">Reference proteome</keyword>
<dbReference type="PANTHER" id="PTHR47981">
    <property type="entry name" value="RAB FAMILY"/>
    <property type="match status" value="1"/>
</dbReference>
<dbReference type="GO" id="GO:0003924">
    <property type="term" value="F:GTPase activity"/>
    <property type="evidence" value="ECO:0007669"/>
    <property type="project" value="InterPro"/>
</dbReference>
<dbReference type="GO" id="GO:0045335">
    <property type="term" value="C:phagocytic vesicle"/>
    <property type="evidence" value="ECO:0007669"/>
    <property type="project" value="TreeGrafter"/>
</dbReference>
<evidence type="ECO:0000313" key="6">
    <source>
        <dbReference type="Proteomes" id="UP000887568"/>
    </source>
</evidence>
<sequence length="212" mass="24413">MPNCGFLPQRDYNNLITALWLGLIIFIPGDFGLKKIRRSKAELVRLQMWDIAGQDTHRHLTRVFYRCASAAVVMFDLTSRASFDLVEKWKKDLDSKVTLADGSPIPSLLLGNKSDLQQCVVDDEEITWMTRNQNFVGWSKISVKDYLNIEEPMLFLVDEILARWKPTPVVLIKDGRRAGSHPTGIDTREFSDSFELSQEQYEQKSNPCFCFF</sequence>
<evidence type="ECO:0000256" key="1">
    <source>
        <dbReference type="ARBA" id="ARBA00006270"/>
    </source>
</evidence>
<accession>A0A914B4M2</accession>
<dbReference type="OMA" id="MTRAFYK"/>
<reference evidence="5" key="1">
    <citation type="submission" date="2022-11" db="UniProtKB">
        <authorList>
            <consortium name="EnsemblMetazoa"/>
        </authorList>
    </citation>
    <scope>IDENTIFICATION</scope>
</reference>
<evidence type="ECO:0000313" key="5">
    <source>
        <dbReference type="EnsemblMetazoa" id="XP_038071221.1"/>
    </source>
</evidence>
<dbReference type="GO" id="GO:0005764">
    <property type="term" value="C:lysosome"/>
    <property type="evidence" value="ECO:0007669"/>
    <property type="project" value="TreeGrafter"/>
</dbReference>
<keyword evidence="2" id="KW-0547">Nucleotide-binding</keyword>
<proteinExistence type="inferred from homology"/>
<dbReference type="InterPro" id="IPR027417">
    <property type="entry name" value="P-loop_NTPase"/>
</dbReference>
<dbReference type="EnsemblMetazoa" id="XM_038215293.1">
    <property type="protein sequence ID" value="XP_038071221.1"/>
    <property type="gene ID" value="LOC119740092"/>
</dbReference>
<dbReference type="Proteomes" id="UP000887568">
    <property type="component" value="Unplaced"/>
</dbReference>
<dbReference type="GeneID" id="119740092"/>
<name>A0A914B4M2_PATMI</name>
<dbReference type="PROSITE" id="PS51419">
    <property type="entry name" value="RAB"/>
    <property type="match status" value="1"/>
</dbReference>
<dbReference type="OrthoDB" id="245989at2759"/>
<dbReference type="GO" id="GO:0005525">
    <property type="term" value="F:GTP binding"/>
    <property type="evidence" value="ECO:0007669"/>
    <property type="project" value="UniProtKB-KW"/>
</dbReference>
<dbReference type="Gene3D" id="3.40.50.300">
    <property type="entry name" value="P-loop containing nucleotide triphosphate hydrolases"/>
    <property type="match status" value="1"/>
</dbReference>
<organism evidence="5 6">
    <name type="scientific">Patiria miniata</name>
    <name type="common">Bat star</name>
    <name type="synonym">Asterina miniata</name>
    <dbReference type="NCBI Taxonomy" id="46514"/>
    <lineage>
        <taxon>Eukaryota</taxon>
        <taxon>Metazoa</taxon>
        <taxon>Echinodermata</taxon>
        <taxon>Eleutherozoa</taxon>
        <taxon>Asterozoa</taxon>
        <taxon>Asteroidea</taxon>
        <taxon>Valvatacea</taxon>
        <taxon>Valvatida</taxon>
        <taxon>Asterinidae</taxon>
        <taxon>Patiria</taxon>
    </lineage>
</organism>
<dbReference type="AlphaFoldDB" id="A0A914B4M2"/>
<comment type="similarity">
    <text evidence="1">Belongs to the small GTPase superfamily. Rab family.</text>
</comment>
<dbReference type="RefSeq" id="XP_038071221.1">
    <property type="nucleotide sequence ID" value="XM_038215293.1"/>
</dbReference>
<dbReference type="PANTHER" id="PTHR47981:SF42">
    <property type="entry name" value="RAS-RELATED PROTEIN RAB-7L1-LIKE ISOFORM X1"/>
    <property type="match status" value="1"/>
</dbReference>